<keyword evidence="8 10" id="KW-0464">Manganese</keyword>
<dbReference type="InterPro" id="IPR050646">
    <property type="entry name" value="Cas1"/>
</dbReference>
<dbReference type="GO" id="GO:0004520">
    <property type="term" value="F:DNA endonuclease activity"/>
    <property type="evidence" value="ECO:0007669"/>
    <property type="project" value="InterPro"/>
</dbReference>
<keyword evidence="7 10" id="KW-0238">DNA-binding</keyword>
<comment type="cofactor">
    <cofactor evidence="10">
        <name>Mg(2+)</name>
        <dbReference type="ChEBI" id="CHEBI:18420"/>
    </cofactor>
    <cofactor evidence="10">
        <name>Mn(2+)</name>
        <dbReference type="ChEBI" id="CHEBI:29035"/>
    </cofactor>
</comment>
<keyword evidence="1 10" id="KW-0540">Nuclease</keyword>
<comment type="function">
    <text evidence="10">CRISPR (clustered regularly interspaced short palindromic repeat), is an adaptive immune system that provides protection against mobile genetic elements (viruses, transposable elements and conjugative plasmids). CRISPR clusters contain spacers, sequences complementary to antecedent mobile elements, and target invading nucleic acids. CRISPR clusters are transcribed and processed into CRISPR RNA (crRNA). Acts as a dsDNA endonuclease. Involved in the integration of spacer DNA into the CRISPR cassette.</text>
</comment>
<dbReference type="PANTHER" id="PTHR34353:SF2">
    <property type="entry name" value="CRISPR-ASSOCIATED ENDONUCLEASE CAS1 1"/>
    <property type="match status" value="1"/>
</dbReference>
<dbReference type="Gene3D" id="1.20.120.920">
    <property type="entry name" value="CRISPR-associated endonuclease Cas1, C-terminal domain"/>
    <property type="match status" value="1"/>
</dbReference>
<dbReference type="EMBL" id="FOIF01000035">
    <property type="protein sequence ID" value="SET03519.1"/>
    <property type="molecule type" value="Genomic_DNA"/>
</dbReference>
<evidence type="ECO:0000256" key="9">
    <source>
        <dbReference type="ARBA" id="ARBA00038592"/>
    </source>
</evidence>
<comment type="subunit">
    <text evidence="9 10">Homodimer, forms a heterotetramer with a Cas2 homodimer.</text>
</comment>
<feature type="binding site" evidence="10">
    <location>
        <position position="249"/>
    </location>
    <ligand>
        <name>Mn(2+)</name>
        <dbReference type="ChEBI" id="CHEBI:29035"/>
    </ligand>
</feature>
<dbReference type="GO" id="GO:0051607">
    <property type="term" value="P:defense response to virus"/>
    <property type="evidence" value="ECO:0007669"/>
    <property type="project" value="UniProtKB-UniRule"/>
</dbReference>
<evidence type="ECO:0000256" key="2">
    <source>
        <dbReference type="ARBA" id="ARBA00022723"/>
    </source>
</evidence>
<proteinExistence type="inferred from homology"/>
<name>A0A1I0B9F0_9FIRM</name>
<dbReference type="InterPro" id="IPR042211">
    <property type="entry name" value="CRISPR-assoc_Cas1_N"/>
</dbReference>
<dbReference type="GO" id="GO:0016787">
    <property type="term" value="F:hydrolase activity"/>
    <property type="evidence" value="ECO:0007669"/>
    <property type="project" value="UniProtKB-KW"/>
</dbReference>
<dbReference type="GO" id="GO:0043571">
    <property type="term" value="P:maintenance of CRISPR repeat elements"/>
    <property type="evidence" value="ECO:0007669"/>
    <property type="project" value="UniProtKB-UniRule"/>
</dbReference>
<reference evidence="12" key="1">
    <citation type="submission" date="2016-10" db="EMBL/GenBank/DDBJ databases">
        <authorList>
            <person name="Varghese N."/>
            <person name="Submissions S."/>
        </authorList>
    </citation>
    <scope>NUCLEOTIDE SEQUENCE [LARGE SCALE GENOMIC DNA]</scope>
    <source>
        <strain evidence="12">DSM 13577</strain>
    </source>
</reference>
<feature type="binding site" evidence="10">
    <location>
        <position position="234"/>
    </location>
    <ligand>
        <name>Mn(2+)</name>
        <dbReference type="ChEBI" id="CHEBI:29035"/>
    </ligand>
</feature>
<evidence type="ECO:0000256" key="1">
    <source>
        <dbReference type="ARBA" id="ARBA00022722"/>
    </source>
</evidence>
<keyword evidence="3 10" id="KW-0255">Endonuclease</keyword>
<evidence type="ECO:0000256" key="8">
    <source>
        <dbReference type="ARBA" id="ARBA00023211"/>
    </source>
</evidence>
<evidence type="ECO:0000256" key="3">
    <source>
        <dbReference type="ARBA" id="ARBA00022759"/>
    </source>
</evidence>
<dbReference type="GO" id="GO:0046872">
    <property type="term" value="F:metal ion binding"/>
    <property type="evidence" value="ECO:0007669"/>
    <property type="project" value="UniProtKB-UniRule"/>
</dbReference>
<dbReference type="RefSeq" id="WP_091351047.1">
    <property type="nucleotide sequence ID" value="NZ_FOIF01000035.1"/>
</dbReference>
<keyword evidence="6 10" id="KW-0051">Antiviral defense</keyword>
<dbReference type="Gene3D" id="3.100.10.20">
    <property type="entry name" value="CRISPR-associated endonuclease Cas1, N-terminal domain"/>
    <property type="match status" value="1"/>
</dbReference>
<evidence type="ECO:0000256" key="4">
    <source>
        <dbReference type="ARBA" id="ARBA00022801"/>
    </source>
</evidence>
<evidence type="ECO:0000256" key="10">
    <source>
        <dbReference type="HAMAP-Rule" id="MF_01470"/>
    </source>
</evidence>
<evidence type="ECO:0000256" key="7">
    <source>
        <dbReference type="ARBA" id="ARBA00023125"/>
    </source>
</evidence>
<dbReference type="GO" id="GO:0003677">
    <property type="term" value="F:DNA binding"/>
    <property type="evidence" value="ECO:0007669"/>
    <property type="project" value="UniProtKB-KW"/>
</dbReference>
<evidence type="ECO:0000256" key="6">
    <source>
        <dbReference type="ARBA" id="ARBA00023118"/>
    </source>
</evidence>
<dbReference type="STRING" id="1120990.SAMN03080614_10352"/>
<dbReference type="PANTHER" id="PTHR34353">
    <property type="entry name" value="CRISPR-ASSOCIATED ENDONUCLEASE CAS1 1"/>
    <property type="match status" value="1"/>
</dbReference>
<dbReference type="NCBIfam" id="TIGR00287">
    <property type="entry name" value="cas1"/>
    <property type="match status" value="1"/>
</dbReference>
<dbReference type="InterPro" id="IPR019856">
    <property type="entry name" value="CRISPR-assoc_Cas1_DVULG"/>
</dbReference>
<dbReference type="CDD" id="cd09721">
    <property type="entry name" value="Cas1_I-C"/>
    <property type="match status" value="1"/>
</dbReference>
<keyword evidence="4 10" id="KW-0378">Hydrolase</keyword>
<evidence type="ECO:0000256" key="5">
    <source>
        <dbReference type="ARBA" id="ARBA00022842"/>
    </source>
</evidence>
<accession>A0A1I0B9F0</accession>
<dbReference type="AlphaFoldDB" id="A0A1I0B9F0"/>
<dbReference type="NCBIfam" id="TIGR03640">
    <property type="entry name" value="cas1_DVULG"/>
    <property type="match status" value="1"/>
</dbReference>
<dbReference type="InterPro" id="IPR042206">
    <property type="entry name" value="CRISPR-assoc_Cas1_C"/>
</dbReference>
<keyword evidence="2 10" id="KW-0479">Metal-binding</keyword>
<feature type="binding site" evidence="10">
    <location>
        <position position="166"/>
    </location>
    <ligand>
        <name>Mn(2+)</name>
        <dbReference type="ChEBI" id="CHEBI:29035"/>
    </ligand>
</feature>
<organism evidence="11 12">
    <name type="scientific">Anaerobranca gottschalkii DSM 13577</name>
    <dbReference type="NCBI Taxonomy" id="1120990"/>
    <lineage>
        <taxon>Bacteria</taxon>
        <taxon>Bacillati</taxon>
        <taxon>Bacillota</taxon>
        <taxon>Clostridia</taxon>
        <taxon>Eubacteriales</taxon>
        <taxon>Proteinivoracaceae</taxon>
        <taxon>Anaerobranca</taxon>
    </lineage>
</organism>
<dbReference type="EC" id="3.1.-.-" evidence="10"/>
<dbReference type="InterPro" id="IPR002729">
    <property type="entry name" value="CRISPR-assoc_Cas1"/>
</dbReference>
<keyword evidence="12" id="KW-1185">Reference proteome</keyword>
<keyword evidence="5 10" id="KW-0460">Magnesium</keyword>
<evidence type="ECO:0000313" key="11">
    <source>
        <dbReference type="EMBL" id="SET03519.1"/>
    </source>
</evidence>
<protein>
    <recommendedName>
        <fullName evidence="10">CRISPR-associated endonuclease Cas1</fullName>
        <ecNumber evidence="10">3.1.-.-</ecNumber>
    </recommendedName>
</protein>
<gene>
    <name evidence="10" type="primary">cas1</name>
    <name evidence="11" type="ORF">SAMN03080614_10352</name>
</gene>
<evidence type="ECO:0000313" key="12">
    <source>
        <dbReference type="Proteomes" id="UP000243819"/>
    </source>
</evidence>
<dbReference type="OrthoDB" id="9803119at2"/>
<sequence length="343" mass="39613">MKKLLNTLYVTTPNAYLTKEGETVVIKVEDEIKFQMPIHNLEGIVCFGYIGASPALMKLCCDNNVGLSFLNEYGKFYARVSGEVKGNVLLRREQYRRADCIQSSLEIGKNIILGKLINCRSVLRRAIRDHSLIIDKNKIDEVINRISYKINYIDRATSLEELRGLEGEAAREYYSVFDELILWQKEDFYMKKRTRRPPLDNMNALLSFLYTLLAHDVQSALESVGLDPYVGFLHRDRPGRASLALDLMEELRPYLADRVAVTLVNRKQINGKGFIQKETYGVIMTQETKKEVLMAWQKRKQETINHPFLNEQINIGLLPYVQAMLLARYLRGDIDGYPPFLYK</sequence>
<dbReference type="Pfam" id="PF01867">
    <property type="entry name" value="Cas_Cas1"/>
    <property type="match status" value="1"/>
</dbReference>
<dbReference type="Proteomes" id="UP000243819">
    <property type="component" value="Unassembled WGS sequence"/>
</dbReference>
<dbReference type="HAMAP" id="MF_01470">
    <property type="entry name" value="Cas1"/>
    <property type="match status" value="1"/>
</dbReference>
<comment type="similarity">
    <text evidence="10">Belongs to the CRISPR-associated endonuclease Cas1 family.</text>
</comment>